<organism evidence="3 4">
    <name type="scientific">Aphanomyces stellatus</name>
    <dbReference type="NCBI Taxonomy" id="120398"/>
    <lineage>
        <taxon>Eukaryota</taxon>
        <taxon>Sar</taxon>
        <taxon>Stramenopiles</taxon>
        <taxon>Oomycota</taxon>
        <taxon>Saprolegniomycetes</taxon>
        <taxon>Saprolegniales</taxon>
        <taxon>Verrucalvaceae</taxon>
        <taxon>Aphanomyces</taxon>
    </lineage>
</organism>
<dbReference type="AlphaFoldDB" id="A0A485LQI0"/>
<protein>
    <submittedName>
        <fullName evidence="3">Aste57867_22679 protein</fullName>
    </submittedName>
</protein>
<reference evidence="3 4" key="1">
    <citation type="submission" date="2019-03" db="EMBL/GenBank/DDBJ databases">
        <authorList>
            <person name="Gaulin E."/>
            <person name="Dumas B."/>
        </authorList>
    </citation>
    <scope>NUCLEOTIDE SEQUENCE [LARGE SCALE GENOMIC DNA]</scope>
    <source>
        <strain evidence="3">CBS 568.67</strain>
    </source>
</reference>
<keyword evidence="1" id="KW-0732">Signal</keyword>
<feature type="signal peptide" evidence="1">
    <location>
        <begin position="1"/>
        <end position="19"/>
    </location>
</feature>
<evidence type="ECO:0000313" key="4">
    <source>
        <dbReference type="Proteomes" id="UP000332933"/>
    </source>
</evidence>
<dbReference type="EMBL" id="CAADRA010007166">
    <property type="protein sequence ID" value="VFT99333.1"/>
    <property type="molecule type" value="Genomic_DNA"/>
</dbReference>
<accession>A0A485LQI0</accession>
<feature type="chain" id="PRO_5036116644" evidence="1">
    <location>
        <begin position="20"/>
        <end position="188"/>
    </location>
</feature>
<dbReference type="OrthoDB" id="79323at2759"/>
<dbReference type="EMBL" id="VJMH01007140">
    <property type="protein sequence ID" value="KAF0685413.1"/>
    <property type="molecule type" value="Genomic_DNA"/>
</dbReference>
<evidence type="ECO:0000313" key="3">
    <source>
        <dbReference type="EMBL" id="VFT99333.1"/>
    </source>
</evidence>
<sequence>MALLLQSLVVCLLGSLALAQLPPSTNASMVTSPCDPAVVKATTARITQDPSSPLVPCAQSLDMLPKQYLALNPPTKTQCRLLVNNTACVTYYAALVAALDTIQPACMLADGSTSNTPLPYDAMVTSWCTLPPRKNTTTNSTTVQVPTAINVNTPPPPRTPPLSQAAAVVLSNAAILVVGMTTVLLAES</sequence>
<gene>
    <name evidence="3" type="primary">Aste57867_22679</name>
    <name evidence="2" type="ORF">As57867_022609</name>
    <name evidence="3" type="ORF">ASTE57867_22679</name>
</gene>
<evidence type="ECO:0000256" key="1">
    <source>
        <dbReference type="SAM" id="SignalP"/>
    </source>
</evidence>
<keyword evidence="4" id="KW-1185">Reference proteome</keyword>
<dbReference type="Proteomes" id="UP000332933">
    <property type="component" value="Unassembled WGS sequence"/>
</dbReference>
<reference evidence="2" key="2">
    <citation type="submission" date="2019-06" db="EMBL/GenBank/DDBJ databases">
        <title>Genomics analysis of Aphanomyces spp. identifies a new class of oomycete effector associated with host adaptation.</title>
        <authorList>
            <person name="Gaulin E."/>
        </authorList>
    </citation>
    <scope>NUCLEOTIDE SEQUENCE</scope>
    <source>
        <strain evidence="2">CBS 578.67</strain>
    </source>
</reference>
<name>A0A485LQI0_9STRA</name>
<proteinExistence type="predicted"/>
<evidence type="ECO:0000313" key="2">
    <source>
        <dbReference type="EMBL" id="KAF0685413.1"/>
    </source>
</evidence>